<dbReference type="SUPFAM" id="SSF53300">
    <property type="entry name" value="vWA-like"/>
    <property type="match status" value="1"/>
</dbReference>
<keyword evidence="1" id="KW-0732">Signal</keyword>
<accession>A0ABU6HFE2</accession>
<evidence type="ECO:0000313" key="2">
    <source>
        <dbReference type="EMBL" id="MEC3860183.1"/>
    </source>
</evidence>
<name>A0ABU6HFE2_9RHOB</name>
<proteinExistence type="predicted"/>
<dbReference type="RefSeq" id="WP_326295808.1">
    <property type="nucleotide sequence ID" value="NZ_JAYLLH010000002.1"/>
</dbReference>
<dbReference type="Pfam" id="PF06707">
    <property type="entry name" value="DUF1194"/>
    <property type="match status" value="1"/>
</dbReference>
<gene>
    <name evidence="2" type="ORF">VK792_02700</name>
</gene>
<comment type="caution">
    <text evidence="2">The sequence shown here is derived from an EMBL/GenBank/DDBJ whole genome shotgun (WGS) entry which is preliminary data.</text>
</comment>
<protein>
    <submittedName>
        <fullName evidence="2">DUF1194 domain-containing protein</fullName>
    </submittedName>
</protein>
<evidence type="ECO:0000256" key="1">
    <source>
        <dbReference type="SAM" id="SignalP"/>
    </source>
</evidence>
<sequence length="215" mass="23688">MRTVLALCLIFLAPVTRACETALLLSIDVSQSIDVSEYRLQVDGLADALRDPEIVDILVRDNVALSVVQWSGPDAQQVTIPWVRIRTALDVRALSDRARGMQRAFLMSNTAPAEALDISLRQFGQVADCKRKIVDISGDGTANAGSEVAPFRRRAERLGITVNAIAIEGLGVAITNYYSRKVITRDGFVITARGHRDYPRAIREKILREISQVIS</sequence>
<evidence type="ECO:0000313" key="3">
    <source>
        <dbReference type="Proteomes" id="UP001348149"/>
    </source>
</evidence>
<dbReference type="InterPro" id="IPR010607">
    <property type="entry name" value="DUF1194"/>
</dbReference>
<feature type="signal peptide" evidence="1">
    <location>
        <begin position="1"/>
        <end position="18"/>
    </location>
</feature>
<dbReference type="Gene3D" id="3.40.50.410">
    <property type="entry name" value="von Willebrand factor, type A domain"/>
    <property type="match status" value="1"/>
</dbReference>
<dbReference type="Proteomes" id="UP001348149">
    <property type="component" value="Unassembled WGS sequence"/>
</dbReference>
<feature type="chain" id="PRO_5046905792" evidence="1">
    <location>
        <begin position="19"/>
        <end position="215"/>
    </location>
</feature>
<dbReference type="InterPro" id="IPR036465">
    <property type="entry name" value="vWFA_dom_sf"/>
</dbReference>
<dbReference type="EMBL" id="JAYLLH010000002">
    <property type="protein sequence ID" value="MEC3860183.1"/>
    <property type="molecule type" value="Genomic_DNA"/>
</dbReference>
<reference evidence="2 3" key="1">
    <citation type="submission" date="2024-01" db="EMBL/GenBank/DDBJ databases">
        <title>Mesobacterium rodlantinim sp. nov., isolated from shallow sea hydrothermal systems off Kueishantao Island.</title>
        <authorList>
            <person name="Su Z."/>
            <person name="Tang K."/>
        </authorList>
    </citation>
    <scope>NUCLEOTIDE SEQUENCE [LARGE SCALE GENOMIC DNA]</scope>
    <source>
        <strain evidence="2 3">TK19101</strain>
    </source>
</reference>
<organism evidence="2 3">
    <name type="scientific">Mesobacterium hydrothermale</name>
    <dbReference type="NCBI Taxonomy" id="3111907"/>
    <lineage>
        <taxon>Bacteria</taxon>
        <taxon>Pseudomonadati</taxon>
        <taxon>Pseudomonadota</taxon>
        <taxon>Alphaproteobacteria</taxon>
        <taxon>Rhodobacterales</taxon>
        <taxon>Roseobacteraceae</taxon>
        <taxon>Mesobacterium</taxon>
    </lineage>
</organism>
<keyword evidence="3" id="KW-1185">Reference proteome</keyword>